<dbReference type="PROSITE" id="PS00715">
    <property type="entry name" value="SIGMA70_1"/>
    <property type="match status" value="1"/>
</dbReference>
<dbReference type="OrthoDB" id="5289306at2"/>
<dbReference type="Pfam" id="PF00140">
    <property type="entry name" value="Sigma70_r1_2"/>
    <property type="match status" value="1"/>
</dbReference>
<dbReference type="InterPro" id="IPR013325">
    <property type="entry name" value="RNA_pol_sigma_r2"/>
</dbReference>
<evidence type="ECO:0000256" key="8">
    <source>
        <dbReference type="NCBIfam" id="TIGR02392"/>
    </source>
</evidence>
<dbReference type="NCBIfam" id="TIGR02937">
    <property type="entry name" value="sigma70-ECF"/>
    <property type="match status" value="1"/>
</dbReference>
<keyword evidence="4" id="KW-0346">Stress response</keyword>
<sequence length="299" mass="33245">MTTSAVVPLGYAAGLPGPVSSLEQYVRAVRSIPPLSAEEEKELARRWRLERDLEAARRLVLAHLRYVVAIARQYFGYGLPEADLIQEGNVGLMKAVRRFDETRGVRLVTFAVHWIKAEIHEFIVRNWRLVKIATTKAQRKLFFNLRRLKGSRNALQPAEARAIAEELGVKPEEVLEMEARFAGAEVPLEAPTVEGEEDALPAPIAYLPDPGATPEEAVLEAEAHWLADEGLRTALSRLDARSADIVRRRWLAEEPETLQALAAEYGVSAERIRQIEAAALKKLRAWLAQGMNAGVPAHA</sequence>
<organism evidence="10 11">
    <name type="scientific">Tepidiphilus thermophilus</name>
    <dbReference type="NCBI Taxonomy" id="876478"/>
    <lineage>
        <taxon>Bacteria</taxon>
        <taxon>Pseudomonadati</taxon>
        <taxon>Pseudomonadota</taxon>
        <taxon>Hydrogenophilia</taxon>
        <taxon>Hydrogenophilales</taxon>
        <taxon>Hydrogenophilaceae</taxon>
        <taxon>Tepidiphilus</taxon>
    </lineage>
</organism>
<reference evidence="11" key="1">
    <citation type="submission" date="2015-08" db="EMBL/GenBank/DDBJ databases">
        <authorList>
            <person name="Babu N.S."/>
            <person name="Beckwith C.J."/>
            <person name="Beseler K.G."/>
            <person name="Brison A."/>
            <person name="Carone J.V."/>
            <person name="Caskin T.P."/>
            <person name="Diamond M."/>
            <person name="Durham M.E."/>
            <person name="Foxe J.M."/>
            <person name="Go M."/>
            <person name="Henderson B.A."/>
            <person name="Jones I.B."/>
            <person name="McGettigan J.A."/>
            <person name="Micheletti S.J."/>
            <person name="Nasrallah M.E."/>
            <person name="Ortiz D."/>
            <person name="Piller C.R."/>
            <person name="Privatt S.R."/>
            <person name="Schneider S.L."/>
            <person name="Sharp S."/>
            <person name="Smith T.C."/>
            <person name="Stanton J.D."/>
            <person name="Ullery H.E."/>
            <person name="Wilson R.J."/>
            <person name="Serrano M.G."/>
            <person name="Buck G."/>
            <person name="Lee V."/>
            <person name="Wang Y."/>
            <person name="Carvalho R."/>
            <person name="Voegtly L."/>
            <person name="Shi R."/>
            <person name="Duckworth R."/>
            <person name="Johnson A."/>
            <person name="Loviza R."/>
            <person name="Walstead R."/>
            <person name="Shah Z."/>
            <person name="Kiflezghi M."/>
            <person name="Wade K."/>
            <person name="Ball S.L."/>
            <person name="Bradley K.W."/>
            <person name="Asai D.J."/>
            <person name="Bowman C.A."/>
            <person name="Russell D.A."/>
            <person name="Pope W.H."/>
            <person name="Jacobs-Sera D."/>
            <person name="Hendrix R.W."/>
            <person name="Hatfull G.F."/>
        </authorList>
    </citation>
    <scope>NUCLEOTIDE SEQUENCE [LARGE SCALE GENOMIC DNA]</scope>
    <source>
        <strain evidence="11">JCM 19170</strain>
    </source>
</reference>
<dbReference type="InterPro" id="IPR007627">
    <property type="entry name" value="RNA_pol_sigma70_r2"/>
</dbReference>
<keyword evidence="7" id="KW-0804">Transcription</keyword>
<keyword evidence="6" id="KW-0238">DNA-binding</keyword>
<dbReference type="Pfam" id="PF04545">
    <property type="entry name" value="Sigma70_r4"/>
    <property type="match status" value="1"/>
</dbReference>
<dbReference type="EMBL" id="CYHH01000009">
    <property type="protein sequence ID" value="CUB07606.1"/>
    <property type="molecule type" value="Genomic_DNA"/>
</dbReference>
<dbReference type="InterPro" id="IPR014284">
    <property type="entry name" value="RNA_pol_sigma-70_dom"/>
</dbReference>
<dbReference type="InterPro" id="IPR009042">
    <property type="entry name" value="RNA_pol_sigma70_r1_2"/>
</dbReference>
<keyword evidence="2" id="KW-0963">Cytoplasm</keyword>
<evidence type="ECO:0000259" key="9">
    <source>
        <dbReference type="PROSITE" id="PS00715"/>
    </source>
</evidence>
<dbReference type="InterPro" id="IPR000943">
    <property type="entry name" value="RNA_pol_sigma70"/>
</dbReference>
<dbReference type="Gene3D" id="1.10.10.10">
    <property type="entry name" value="Winged helix-like DNA-binding domain superfamily/Winged helix DNA-binding domain"/>
    <property type="match status" value="1"/>
</dbReference>
<dbReference type="PANTHER" id="PTHR30376:SF3">
    <property type="entry name" value="RNA POLYMERASE SIGMA FACTOR RPOH"/>
    <property type="match status" value="1"/>
</dbReference>
<keyword evidence="11" id="KW-1185">Reference proteome</keyword>
<protein>
    <recommendedName>
        <fullName evidence="8">RNA polymerase sigma factor RpoH</fullName>
    </recommendedName>
</protein>
<dbReference type="GO" id="GO:0016987">
    <property type="term" value="F:sigma factor activity"/>
    <property type="evidence" value="ECO:0007669"/>
    <property type="project" value="UniProtKB-UniRule"/>
</dbReference>
<dbReference type="InterPro" id="IPR050813">
    <property type="entry name" value="Sigma-70_Factor"/>
</dbReference>
<evidence type="ECO:0000256" key="4">
    <source>
        <dbReference type="ARBA" id="ARBA00023016"/>
    </source>
</evidence>
<dbReference type="CDD" id="cd06171">
    <property type="entry name" value="Sigma70_r4"/>
    <property type="match status" value="1"/>
</dbReference>
<accession>A0A0K6IWW5</accession>
<keyword evidence="3" id="KW-0805">Transcription regulation</keyword>
<dbReference type="InterPro" id="IPR013324">
    <property type="entry name" value="RNA_pol_sigma_r3/r4-like"/>
</dbReference>
<dbReference type="NCBIfam" id="NF005143">
    <property type="entry name" value="PRK06596.1"/>
    <property type="match status" value="1"/>
</dbReference>
<evidence type="ECO:0000256" key="7">
    <source>
        <dbReference type="ARBA" id="ARBA00023163"/>
    </source>
</evidence>
<dbReference type="NCBIfam" id="TIGR02392">
    <property type="entry name" value="rpoH_proteo"/>
    <property type="match status" value="1"/>
</dbReference>
<dbReference type="PANTHER" id="PTHR30376">
    <property type="entry name" value="SIGMA FACTOR RPOH HEAT SHOCK RELATED"/>
    <property type="match status" value="1"/>
</dbReference>
<dbReference type="AlphaFoldDB" id="A0A0K6IWW5"/>
<dbReference type="PRINTS" id="PR00046">
    <property type="entry name" value="SIGMA70FCT"/>
</dbReference>
<dbReference type="InterPro" id="IPR007630">
    <property type="entry name" value="RNA_pol_sigma70_r4"/>
</dbReference>
<evidence type="ECO:0000256" key="2">
    <source>
        <dbReference type="ARBA" id="ARBA00022490"/>
    </source>
</evidence>
<dbReference type="Gene3D" id="1.20.120.1810">
    <property type="match status" value="1"/>
</dbReference>
<comment type="similarity">
    <text evidence="1">Belongs to the sigma-70 factor family.</text>
</comment>
<evidence type="ECO:0000256" key="6">
    <source>
        <dbReference type="ARBA" id="ARBA00023125"/>
    </source>
</evidence>
<dbReference type="Pfam" id="PF04542">
    <property type="entry name" value="Sigma70_r2"/>
    <property type="match status" value="1"/>
</dbReference>
<dbReference type="Proteomes" id="UP000182108">
    <property type="component" value="Unassembled WGS sequence"/>
</dbReference>
<proteinExistence type="inferred from homology"/>
<gene>
    <name evidence="10" type="ORF">Ga0061068_10935</name>
</gene>
<keyword evidence="5" id="KW-0731">Sigma factor</keyword>
<dbReference type="GO" id="GO:0003677">
    <property type="term" value="F:DNA binding"/>
    <property type="evidence" value="ECO:0007669"/>
    <property type="project" value="UniProtKB-KW"/>
</dbReference>
<name>A0A0K6IWW5_9PROT</name>
<evidence type="ECO:0000313" key="10">
    <source>
        <dbReference type="EMBL" id="CUB07606.1"/>
    </source>
</evidence>
<evidence type="ECO:0000313" key="11">
    <source>
        <dbReference type="Proteomes" id="UP000182108"/>
    </source>
</evidence>
<dbReference type="FunFam" id="1.20.120.1810:FF:000001">
    <property type="entry name" value="RNA polymerase sigma factor RpoH"/>
    <property type="match status" value="1"/>
</dbReference>
<dbReference type="RefSeq" id="WP_055423887.1">
    <property type="nucleotide sequence ID" value="NZ_CYHH01000009.1"/>
</dbReference>
<evidence type="ECO:0000256" key="5">
    <source>
        <dbReference type="ARBA" id="ARBA00023082"/>
    </source>
</evidence>
<dbReference type="GO" id="GO:0006352">
    <property type="term" value="P:DNA-templated transcription initiation"/>
    <property type="evidence" value="ECO:0007669"/>
    <property type="project" value="UniProtKB-UniRule"/>
</dbReference>
<evidence type="ECO:0000256" key="3">
    <source>
        <dbReference type="ARBA" id="ARBA00023015"/>
    </source>
</evidence>
<dbReference type="SUPFAM" id="SSF88659">
    <property type="entry name" value="Sigma3 and sigma4 domains of RNA polymerase sigma factors"/>
    <property type="match status" value="1"/>
</dbReference>
<dbReference type="InterPro" id="IPR036388">
    <property type="entry name" value="WH-like_DNA-bd_sf"/>
</dbReference>
<evidence type="ECO:0000256" key="1">
    <source>
        <dbReference type="ARBA" id="ARBA00007788"/>
    </source>
</evidence>
<dbReference type="InterPro" id="IPR012759">
    <property type="entry name" value="RNA_pol_sigma_RpoH_proteobac"/>
</dbReference>
<dbReference type="SUPFAM" id="SSF88946">
    <property type="entry name" value="Sigma2 domain of RNA polymerase sigma factors"/>
    <property type="match status" value="1"/>
</dbReference>
<feature type="domain" description="RNA polymerase sigma-70" evidence="9">
    <location>
        <begin position="83"/>
        <end position="96"/>
    </location>
</feature>